<name>A0A4U6WLN2_SETVI</name>
<protein>
    <submittedName>
        <fullName evidence="1">Uncharacterized protein</fullName>
    </submittedName>
</protein>
<dbReference type="EMBL" id="CM016552">
    <property type="protein sequence ID" value="TKW39317.1"/>
    <property type="molecule type" value="Genomic_DNA"/>
</dbReference>
<sequence length="53" mass="5632">MTPRSGTNGRRCRVASPTPARLCPWRWGLWTTSSSLVARLSKSAVGGNLTSSG</sequence>
<reference evidence="1" key="1">
    <citation type="submission" date="2019-03" db="EMBL/GenBank/DDBJ databases">
        <title>WGS assembly of Setaria viridis.</title>
        <authorList>
            <person name="Huang P."/>
            <person name="Jenkins J."/>
            <person name="Grimwood J."/>
            <person name="Barry K."/>
            <person name="Healey A."/>
            <person name="Mamidi S."/>
            <person name="Sreedasyam A."/>
            <person name="Shu S."/>
            <person name="Feldman M."/>
            <person name="Wu J."/>
            <person name="Yu Y."/>
            <person name="Chen C."/>
            <person name="Johnson J."/>
            <person name="Rokhsar D."/>
            <person name="Baxter I."/>
            <person name="Schmutz J."/>
            <person name="Brutnell T."/>
            <person name="Kellogg E."/>
        </authorList>
    </citation>
    <scope>NUCLEOTIDE SEQUENCE [LARGE SCALE GENOMIC DNA]</scope>
</reference>
<proteinExistence type="predicted"/>
<dbReference type="Gramene" id="TKW39317">
    <property type="protein sequence ID" value="TKW39317"/>
    <property type="gene ID" value="SEVIR_1G170600v2"/>
</dbReference>
<dbReference type="Proteomes" id="UP000298652">
    <property type="component" value="Chromosome 1"/>
</dbReference>
<evidence type="ECO:0000313" key="2">
    <source>
        <dbReference type="Proteomes" id="UP000298652"/>
    </source>
</evidence>
<gene>
    <name evidence="1" type="ORF">SEVIR_1G170600v2</name>
</gene>
<keyword evidence="2" id="KW-1185">Reference proteome</keyword>
<organism evidence="1 2">
    <name type="scientific">Setaria viridis</name>
    <name type="common">Green bristlegrass</name>
    <name type="synonym">Setaria italica subsp. viridis</name>
    <dbReference type="NCBI Taxonomy" id="4556"/>
    <lineage>
        <taxon>Eukaryota</taxon>
        <taxon>Viridiplantae</taxon>
        <taxon>Streptophyta</taxon>
        <taxon>Embryophyta</taxon>
        <taxon>Tracheophyta</taxon>
        <taxon>Spermatophyta</taxon>
        <taxon>Magnoliopsida</taxon>
        <taxon>Liliopsida</taxon>
        <taxon>Poales</taxon>
        <taxon>Poaceae</taxon>
        <taxon>PACMAD clade</taxon>
        <taxon>Panicoideae</taxon>
        <taxon>Panicodae</taxon>
        <taxon>Paniceae</taxon>
        <taxon>Cenchrinae</taxon>
        <taxon>Setaria</taxon>
    </lineage>
</organism>
<accession>A0A4U6WLN2</accession>
<evidence type="ECO:0000313" key="1">
    <source>
        <dbReference type="EMBL" id="TKW39317.1"/>
    </source>
</evidence>
<dbReference type="AlphaFoldDB" id="A0A4U6WLN2"/>